<accession>U6GJU6</accession>
<feature type="region of interest" description="Disordered" evidence="1">
    <location>
        <begin position="1"/>
        <end position="51"/>
    </location>
</feature>
<organism evidence="2 3">
    <name type="scientific">Eimeria acervulina</name>
    <name type="common">Coccidian parasite</name>
    <dbReference type="NCBI Taxonomy" id="5801"/>
    <lineage>
        <taxon>Eukaryota</taxon>
        <taxon>Sar</taxon>
        <taxon>Alveolata</taxon>
        <taxon>Apicomplexa</taxon>
        <taxon>Conoidasida</taxon>
        <taxon>Coccidia</taxon>
        <taxon>Eucoccidiorida</taxon>
        <taxon>Eimeriorina</taxon>
        <taxon>Eimeriidae</taxon>
        <taxon>Eimeria</taxon>
    </lineage>
</organism>
<dbReference type="RefSeq" id="XP_013250941.1">
    <property type="nucleotide sequence ID" value="XM_013395487.1"/>
</dbReference>
<proteinExistence type="predicted"/>
<keyword evidence="3" id="KW-1185">Reference proteome</keyword>
<protein>
    <submittedName>
        <fullName evidence="2">Uncharacterized protein</fullName>
    </submittedName>
</protein>
<dbReference type="Proteomes" id="UP000018050">
    <property type="component" value="Unassembled WGS sequence"/>
</dbReference>
<feature type="region of interest" description="Disordered" evidence="1">
    <location>
        <begin position="119"/>
        <end position="138"/>
    </location>
</feature>
<dbReference type="EMBL" id="HG670929">
    <property type="protein sequence ID" value="CDI78879.1"/>
    <property type="molecule type" value="Genomic_DNA"/>
</dbReference>
<dbReference type="VEuPathDB" id="ToxoDB:EAH_00038150"/>
<evidence type="ECO:0000313" key="3">
    <source>
        <dbReference type="Proteomes" id="UP000018050"/>
    </source>
</evidence>
<feature type="compositionally biased region" description="Basic and acidic residues" evidence="1">
    <location>
        <begin position="1"/>
        <end position="13"/>
    </location>
</feature>
<name>U6GJU6_EIMAC</name>
<feature type="region of interest" description="Disordered" evidence="1">
    <location>
        <begin position="150"/>
        <end position="171"/>
    </location>
</feature>
<reference evidence="2" key="1">
    <citation type="submission" date="2013-10" db="EMBL/GenBank/DDBJ databases">
        <title>Genomic analysis of the causative agents of coccidiosis in chickens.</title>
        <authorList>
            <person name="Reid A.J."/>
            <person name="Blake D."/>
            <person name="Billington K."/>
            <person name="Browne H."/>
            <person name="Dunn M."/>
            <person name="Hung S."/>
            <person name="Kawahara F."/>
            <person name="Miranda-Saavedra D."/>
            <person name="Mourier T."/>
            <person name="Nagra H."/>
            <person name="Otto T.D."/>
            <person name="Rawlings N."/>
            <person name="Sanchez A."/>
            <person name="Sanders M."/>
            <person name="Subramaniam C."/>
            <person name="Tay Y."/>
            <person name="Dear P."/>
            <person name="Doerig C."/>
            <person name="Gruber A."/>
            <person name="Parkinson J."/>
            <person name="Shirley M."/>
            <person name="Wan K.L."/>
            <person name="Berriman M."/>
            <person name="Tomley F."/>
            <person name="Pain A."/>
        </authorList>
    </citation>
    <scope>NUCLEOTIDE SEQUENCE</scope>
    <source>
        <strain evidence="2">Houghton</strain>
    </source>
</reference>
<sequence length="171" mass="20489">MRDVQSTTRRLDSSQENIASIDACGYSSEGEEQKHQHQSQKPPLGVEQEKRQLRRLQRQLQRERRHRQQLQLHMQQQQDLVEFYQQQHMQWQHMLQQQQQDLAQLQGQQYMMQQPEHRRHRDEPAASPFALYPSQRTPFPEELRPLFSETVKEDTIHSNHRTAESPASPFS</sequence>
<gene>
    <name evidence="2" type="ORF">EAH_00038150</name>
</gene>
<dbReference type="AlphaFoldDB" id="U6GJU6"/>
<evidence type="ECO:0000256" key="1">
    <source>
        <dbReference type="SAM" id="MobiDB-lite"/>
    </source>
</evidence>
<evidence type="ECO:0000313" key="2">
    <source>
        <dbReference type="EMBL" id="CDI78879.1"/>
    </source>
</evidence>
<feature type="compositionally biased region" description="Basic and acidic residues" evidence="1">
    <location>
        <begin position="150"/>
        <end position="163"/>
    </location>
</feature>
<reference evidence="2" key="2">
    <citation type="submission" date="2013-10" db="EMBL/GenBank/DDBJ databases">
        <authorList>
            <person name="Aslett M."/>
        </authorList>
    </citation>
    <scope>NUCLEOTIDE SEQUENCE</scope>
    <source>
        <strain evidence="2">Houghton</strain>
    </source>
</reference>
<dbReference type="GeneID" id="25271885"/>